<proteinExistence type="inferred from homology"/>
<keyword evidence="4" id="KW-0865">Zymogen</keyword>
<evidence type="ECO:0000313" key="7">
    <source>
        <dbReference type="EMBL" id="SHJ29456.1"/>
    </source>
</evidence>
<accession>A0A1M6I4Q4</accession>
<evidence type="ECO:0000256" key="2">
    <source>
        <dbReference type="ARBA" id="ARBA00022729"/>
    </source>
</evidence>
<organism evidence="7 8">
    <name type="scientific">Aquimarina spongiae</name>
    <dbReference type="NCBI Taxonomy" id="570521"/>
    <lineage>
        <taxon>Bacteria</taxon>
        <taxon>Pseudomonadati</taxon>
        <taxon>Bacteroidota</taxon>
        <taxon>Flavobacteriia</taxon>
        <taxon>Flavobacteriales</taxon>
        <taxon>Flavobacteriaceae</taxon>
        <taxon>Aquimarina</taxon>
    </lineage>
</organism>
<dbReference type="GO" id="GO:0046872">
    <property type="term" value="F:metal ion binding"/>
    <property type="evidence" value="ECO:0007669"/>
    <property type="project" value="UniProtKB-KW"/>
</dbReference>
<dbReference type="InterPro" id="IPR029055">
    <property type="entry name" value="Ntn_hydrolases_N"/>
</dbReference>
<dbReference type="InterPro" id="IPR023343">
    <property type="entry name" value="Penicillin_amidase_dom1"/>
</dbReference>
<dbReference type="EMBL" id="FQYP01000007">
    <property type="protein sequence ID" value="SHJ29456.1"/>
    <property type="molecule type" value="Genomic_DNA"/>
</dbReference>
<protein>
    <submittedName>
        <fullName evidence="7">Acyl-homoserine-lactone acylase</fullName>
    </submittedName>
</protein>
<dbReference type="SUPFAM" id="SSF56235">
    <property type="entry name" value="N-terminal nucleophile aminohydrolases (Ntn hydrolases)"/>
    <property type="match status" value="1"/>
</dbReference>
<name>A0A1M6I4Q4_9FLAO</name>
<dbReference type="AlphaFoldDB" id="A0A1M6I4Q4"/>
<feature type="binding site" evidence="6">
    <location>
        <position position="244"/>
    </location>
    <ligand>
        <name>Ca(2+)</name>
        <dbReference type="ChEBI" id="CHEBI:29108"/>
    </ligand>
</feature>
<dbReference type="PANTHER" id="PTHR34218">
    <property type="entry name" value="PEPTIDASE S45 PENICILLIN AMIDASE"/>
    <property type="match status" value="1"/>
</dbReference>
<dbReference type="Gene3D" id="1.10.1400.10">
    <property type="match status" value="1"/>
</dbReference>
<evidence type="ECO:0000256" key="1">
    <source>
        <dbReference type="ARBA" id="ARBA00006586"/>
    </source>
</evidence>
<keyword evidence="3" id="KW-0378">Hydrolase</keyword>
<dbReference type="PIRSF" id="PIRSF001227">
    <property type="entry name" value="Pen_acylase"/>
    <property type="match status" value="1"/>
</dbReference>
<dbReference type="Proteomes" id="UP000184432">
    <property type="component" value="Unassembled WGS sequence"/>
</dbReference>
<feature type="binding site" evidence="6">
    <location>
        <position position="242"/>
    </location>
    <ligand>
        <name>Ca(2+)</name>
        <dbReference type="ChEBI" id="CHEBI:29108"/>
    </ligand>
</feature>
<comment type="similarity">
    <text evidence="1">Belongs to the peptidase S45 family.</text>
</comment>
<sequence>MKKLFILLTLPFLISNTSTSNYENEILWDTWGIPHIYADNDANLYKMMGWAQMHNHADLMLKLYGEARAKSSEYWGVDSKRDVLLHQLGLLEASEKTFESMEEEDKKIIASFVEGINAYAEKNANSIDEKYKAVLPVQSVDIIYHATRVMYMEFLINRNLRTVQQWSPGSNAWAVNGKKTASGNSMLLANPHLPWNDFWLFFEAHLITANNNLYGATLVGLPTLGIAFNENLGWTHTVNTLDNVDFYELSIKNDTYLIDGQYKKFEIDSMPILVKTDASLKKEMVIKKQSDFGMIVRESGDKAIAIRWPNMDGKLNAIGQWRAMGQASNLEEFKAAIDKNALPLFNVIYSDKNDNILYHFGGHVPEKNGDWEKWQGILPTSSSKDIWKGYYPASKLPSYINPDSGWIQNANDPPFTSTFPAKITPDQYASHIAPNSMYFRPQRSAKLIMDANNLTLDQFITLKHDTKSELALRIQDELKSLKQQTKDSLTLAALDVLTNWDASFDASSTGAVLFMNLIRNIGTGGYFEKPWSYKDPINSPDGFADNDKMLAAIQKTAKQQMDKIGSLTPSFGDIFRLKVGSYEYPGNGGPGQIGLFRTMHYVPGKNGKFYPYHGDSYVCATEFGKQVKAKALMSYGNATQKGNAHVGDQLQLFSEKKLRDVWYTRVEQEKHLERIEKLSEM</sequence>
<keyword evidence="8" id="KW-1185">Reference proteome</keyword>
<keyword evidence="6" id="KW-0479">Metal-binding</keyword>
<feature type="active site" description="Nucleophile" evidence="5">
    <location>
        <position position="170"/>
    </location>
</feature>
<comment type="cofactor">
    <cofactor evidence="6">
        <name>Ca(2+)</name>
        <dbReference type="ChEBI" id="CHEBI:29108"/>
    </cofactor>
    <text evidence="6">Binds 1 Ca(2+) ion per dimer.</text>
</comment>
<keyword evidence="6" id="KW-0106">Calcium</keyword>
<evidence type="ECO:0000313" key="8">
    <source>
        <dbReference type="Proteomes" id="UP000184432"/>
    </source>
</evidence>
<dbReference type="OrthoDB" id="9759796at2"/>
<dbReference type="InterPro" id="IPR043147">
    <property type="entry name" value="Penicillin_amidase_A-knob"/>
</dbReference>
<evidence type="ECO:0000256" key="4">
    <source>
        <dbReference type="ARBA" id="ARBA00023145"/>
    </source>
</evidence>
<gene>
    <name evidence="7" type="ORF">SAMN04488508_107117</name>
</gene>
<evidence type="ECO:0000256" key="6">
    <source>
        <dbReference type="PIRSR" id="PIRSR001227-2"/>
    </source>
</evidence>
<dbReference type="InterPro" id="IPR002692">
    <property type="entry name" value="S45"/>
</dbReference>
<dbReference type="RefSeq" id="WP_084549595.1">
    <property type="nucleotide sequence ID" value="NZ_FQYP01000007.1"/>
</dbReference>
<reference evidence="8" key="1">
    <citation type="submission" date="2016-11" db="EMBL/GenBank/DDBJ databases">
        <authorList>
            <person name="Varghese N."/>
            <person name="Submissions S."/>
        </authorList>
    </citation>
    <scope>NUCLEOTIDE SEQUENCE [LARGE SCALE GENOMIC DNA]</scope>
    <source>
        <strain evidence="8">DSM 22623</strain>
    </source>
</reference>
<dbReference type="Gene3D" id="1.10.439.10">
    <property type="entry name" value="Penicillin Amidohydrolase, domain 1"/>
    <property type="match status" value="1"/>
</dbReference>
<feature type="binding site" evidence="6">
    <location>
        <position position="245"/>
    </location>
    <ligand>
        <name>Ca(2+)</name>
        <dbReference type="ChEBI" id="CHEBI:29108"/>
    </ligand>
</feature>
<dbReference type="InterPro" id="IPR014395">
    <property type="entry name" value="Pen/GL7ACA/AHL_acylase"/>
</dbReference>
<dbReference type="PANTHER" id="PTHR34218:SF3">
    <property type="entry name" value="ACYL-HOMOSERINE LACTONE ACYLASE PVDQ"/>
    <property type="match status" value="1"/>
</dbReference>
<keyword evidence="2" id="KW-0732">Signal</keyword>
<evidence type="ECO:0000256" key="3">
    <source>
        <dbReference type="ARBA" id="ARBA00022801"/>
    </source>
</evidence>
<dbReference type="Gene3D" id="2.30.120.10">
    <property type="match status" value="1"/>
</dbReference>
<dbReference type="STRING" id="570521.SAMN04488508_107117"/>
<dbReference type="InterPro" id="IPR043146">
    <property type="entry name" value="Penicillin_amidase_N_B-knob"/>
</dbReference>
<dbReference type="Pfam" id="PF01804">
    <property type="entry name" value="Penicil_amidase"/>
    <property type="match status" value="1"/>
</dbReference>
<dbReference type="GO" id="GO:0017000">
    <property type="term" value="P:antibiotic biosynthetic process"/>
    <property type="evidence" value="ECO:0007669"/>
    <property type="project" value="InterPro"/>
</dbReference>
<dbReference type="GO" id="GO:0016811">
    <property type="term" value="F:hydrolase activity, acting on carbon-nitrogen (but not peptide) bonds, in linear amides"/>
    <property type="evidence" value="ECO:0007669"/>
    <property type="project" value="InterPro"/>
</dbReference>
<evidence type="ECO:0000256" key="5">
    <source>
        <dbReference type="PIRSR" id="PIRSR001227-1"/>
    </source>
</evidence>
<dbReference type="Gene3D" id="3.60.20.10">
    <property type="entry name" value="Glutamine Phosphoribosylpyrophosphate, subunit 1, domain 1"/>
    <property type="match status" value="1"/>
</dbReference>